<dbReference type="GO" id="GO:0015562">
    <property type="term" value="F:efflux transmembrane transporter activity"/>
    <property type="evidence" value="ECO:0007669"/>
    <property type="project" value="TreeGrafter"/>
</dbReference>
<evidence type="ECO:0000313" key="2">
    <source>
        <dbReference type="Proteomes" id="UP000580856"/>
    </source>
</evidence>
<dbReference type="EMBL" id="JAATJA010000001">
    <property type="protein sequence ID" value="NJB66531.1"/>
    <property type="molecule type" value="Genomic_DNA"/>
</dbReference>
<dbReference type="AlphaFoldDB" id="A0A846QE03"/>
<reference evidence="1 2" key="1">
    <citation type="submission" date="2020-03" db="EMBL/GenBank/DDBJ databases">
        <title>Genomic Encyclopedia of Type Strains, Phase IV (KMG-IV): sequencing the most valuable type-strain genomes for metagenomic binning, comparative biology and taxonomic classification.</title>
        <authorList>
            <person name="Goeker M."/>
        </authorList>
    </citation>
    <scope>NUCLEOTIDE SEQUENCE [LARGE SCALE GENOMIC DNA]</scope>
    <source>
        <strain evidence="1 2">DSM 24233</strain>
    </source>
</reference>
<accession>A0A846QE03</accession>
<name>A0A846QE03_9BACT</name>
<dbReference type="Gene3D" id="2.40.30.170">
    <property type="match status" value="1"/>
</dbReference>
<dbReference type="PANTHER" id="PTHR30469:SF15">
    <property type="entry name" value="HLYD FAMILY OF SECRETION PROTEINS"/>
    <property type="match status" value="1"/>
</dbReference>
<dbReference type="GO" id="GO:1990281">
    <property type="term" value="C:efflux pump complex"/>
    <property type="evidence" value="ECO:0007669"/>
    <property type="project" value="TreeGrafter"/>
</dbReference>
<dbReference type="SUPFAM" id="SSF111369">
    <property type="entry name" value="HlyD-like secretion proteins"/>
    <property type="match status" value="1"/>
</dbReference>
<proteinExistence type="predicted"/>
<dbReference type="Gene3D" id="1.10.287.470">
    <property type="entry name" value="Helix hairpin bin"/>
    <property type="match status" value="1"/>
</dbReference>
<organism evidence="1 2">
    <name type="scientific">Desulfobaculum xiamenense</name>
    <dbReference type="NCBI Taxonomy" id="995050"/>
    <lineage>
        <taxon>Bacteria</taxon>
        <taxon>Pseudomonadati</taxon>
        <taxon>Thermodesulfobacteriota</taxon>
        <taxon>Desulfovibrionia</taxon>
        <taxon>Desulfovibrionales</taxon>
        <taxon>Desulfovibrionaceae</taxon>
        <taxon>Desulfobaculum</taxon>
    </lineage>
</organism>
<protein>
    <submittedName>
        <fullName evidence="1">RND family efflux transporter MFP subunit</fullName>
    </submittedName>
</protein>
<keyword evidence="2" id="KW-1185">Reference proteome</keyword>
<gene>
    <name evidence="1" type="ORF">GGQ74_000171</name>
</gene>
<sequence length="279" mass="30094">MAMRNVARWLEVFRLALLTVVCGLVLAVPWTVAAQDGSPGGAATIVQTGAQSVGGVVRPLRRAVLSFARDGLIVFLAAEGAEVAAGDVLGRLDERQAVANLRNARIRTEAAAIGVDEARHDRDVQKDLLKDDIITEEAYRNLEIKVRYSQMQQRSSEAAEAVAELDVDDCTLRAPFSGVVARAEGNVAEWAGRGKPIMELVDVTHLELTTDIPPELARSLATGTEVAIRDAGEAVGLATVRVMLPLLDPASGLRRVIWDVRPAADVLSGRYVVLDSWWQ</sequence>
<dbReference type="PANTHER" id="PTHR30469">
    <property type="entry name" value="MULTIDRUG RESISTANCE PROTEIN MDTA"/>
    <property type="match status" value="1"/>
</dbReference>
<dbReference type="Gene3D" id="2.40.50.100">
    <property type="match status" value="1"/>
</dbReference>
<evidence type="ECO:0000313" key="1">
    <source>
        <dbReference type="EMBL" id="NJB66531.1"/>
    </source>
</evidence>
<dbReference type="Proteomes" id="UP000580856">
    <property type="component" value="Unassembled WGS sequence"/>
</dbReference>
<comment type="caution">
    <text evidence="1">The sequence shown here is derived from an EMBL/GenBank/DDBJ whole genome shotgun (WGS) entry which is preliminary data.</text>
</comment>